<keyword evidence="3" id="KW-1185">Reference proteome</keyword>
<proteinExistence type="predicted"/>
<comment type="caution">
    <text evidence="2">The sequence shown here is derived from an EMBL/GenBank/DDBJ whole genome shotgun (WGS) entry which is preliminary data.</text>
</comment>
<dbReference type="RefSeq" id="WP_067007954.1">
    <property type="nucleotide sequence ID" value="NZ_BNDU01000004.1"/>
</dbReference>
<feature type="region of interest" description="Disordered" evidence="1">
    <location>
        <begin position="1"/>
        <end position="57"/>
    </location>
</feature>
<dbReference type="STRING" id="67285.AQI88_35920"/>
<evidence type="ECO:0000256" key="1">
    <source>
        <dbReference type="SAM" id="MobiDB-lite"/>
    </source>
</evidence>
<dbReference type="Proteomes" id="UP000054241">
    <property type="component" value="Unassembled WGS sequence"/>
</dbReference>
<dbReference type="EMBL" id="LMWL01000070">
    <property type="protein sequence ID" value="KUM91644.1"/>
    <property type="molecule type" value="Genomic_DNA"/>
</dbReference>
<protein>
    <submittedName>
        <fullName evidence="2">Uncharacterized protein</fullName>
    </submittedName>
</protein>
<evidence type="ECO:0000313" key="2">
    <source>
        <dbReference type="EMBL" id="KUM91644.1"/>
    </source>
</evidence>
<name>A0A101NEE7_9ACTN</name>
<gene>
    <name evidence="2" type="ORF">AQI88_35920</name>
</gene>
<accession>A0A101NEE7</accession>
<evidence type="ECO:0000313" key="3">
    <source>
        <dbReference type="Proteomes" id="UP000054241"/>
    </source>
</evidence>
<reference evidence="2 3" key="1">
    <citation type="submission" date="2015-10" db="EMBL/GenBank/DDBJ databases">
        <title>Draft genome sequence of Streptomyces cellostaticus DSM 40189, type strain for the species Streptomyces cellostaticus.</title>
        <authorList>
            <person name="Ruckert C."/>
            <person name="Winkler A."/>
            <person name="Kalinowski J."/>
            <person name="Kampfer P."/>
            <person name="Glaeser S."/>
        </authorList>
    </citation>
    <scope>NUCLEOTIDE SEQUENCE [LARGE SCALE GENOMIC DNA]</scope>
    <source>
        <strain evidence="2 3">DSM 40189</strain>
    </source>
</reference>
<sequence length="92" mass="9686">MSTILPRWPRLSSRSHAARAPDSGSTVSTGTRAGARGHPSGPRLAPQLGSRRRPARHPARAALVAVARAAVRCGSLAKVVGYRPRTRAASTR</sequence>
<dbReference type="AlphaFoldDB" id="A0A101NEE7"/>
<organism evidence="2 3">
    <name type="scientific">Streptomyces cellostaticus</name>
    <dbReference type="NCBI Taxonomy" id="67285"/>
    <lineage>
        <taxon>Bacteria</taxon>
        <taxon>Bacillati</taxon>
        <taxon>Actinomycetota</taxon>
        <taxon>Actinomycetes</taxon>
        <taxon>Kitasatosporales</taxon>
        <taxon>Streptomycetaceae</taxon>
        <taxon>Streptomyces</taxon>
    </lineage>
</organism>